<evidence type="ECO:0000313" key="6">
    <source>
        <dbReference type="Proteomes" id="UP001199424"/>
    </source>
</evidence>
<dbReference type="Proteomes" id="UP001199424">
    <property type="component" value="Unassembled WGS sequence"/>
</dbReference>
<keyword evidence="2" id="KW-1133">Transmembrane helix</keyword>
<proteinExistence type="predicted"/>
<evidence type="ECO:0000313" key="5">
    <source>
        <dbReference type="EMBL" id="MCC2136758.1"/>
    </source>
</evidence>
<keyword evidence="6" id="KW-1185">Reference proteome</keyword>
<gene>
    <name evidence="5" type="ORF">LKD31_06975</name>
</gene>
<protein>
    <submittedName>
        <fullName evidence="5">TPM domain-containing protein</fullName>
    </submittedName>
</protein>
<dbReference type="RefSeq" id="WP_308449137.1">
    <property type="nucleotide sequence ID" value="NZ_JAJEQC010000005.1"/>
</dbReference>
<evidence type="ECO:0000256" key="3">
    <source>
        <dbReference type="SAM" id="SignalP"/>
    </source>
</evidence>
<organism evidence="5 6">
    <name type="scientific">Hominenteromicrobium mulieris</name>
    <dbReference type="NCBI Taxonomy" id="2885357"/>
    <lineage>
        <taxon>Bacteria</taxon>
        <taxon>Bacillati</taxon>
        <taxon>Bacillota</taxon>
        <taxon>Clostridia</taxon>
        <taxon>Eubacteriales</taxon>
        <taxon>Oscillospiraceae</taxon>
        <taxon>Hominenteromicrobium</taxon>
    </lineage>
</organism>
<evidence type="ECO:0000256" key="1">
    <source>
        <dbReference type="SAM" id="MobiDB-lite"/>
    </source>
</evidence>
<dbReference type="PANTHER" id="PTHR30373:SF2">
    <property type="entry name" value="UPF0603 PROTEIN YGCG"/>
    <property type="match status" value="1"/>
</dbReference>
<dbReference type="EMBL" id="JAJEQC010000005">
    <property type="protein sequence ID" value="MCC2136758.1"/>
    <property type="molecule type" value="Genomic_DNA"/>
</dbReference>
<feature type="compositionally biased region" description="Low complexity" evidence="1">
    <location>
        <begin position="249"/>
        <end position="262"/>
    </location>
</feature>
<dbReference type="Gene3D" id="3.10.310.50">
    <property type="match status" value="1"/>
</dbReference>
<dbReference type="InterPro" id="IPR007621">
    <property type="entry name" value="TPM_dom"/>
</dbReference>
<dbReference type="PANTHER" id="PTHR30373">
    <property type="entry name" value="UPF0603 PROTEIN YGCG"/>
    <property type="match status" value="1"/>
</dbReference>
<comment type="caution">
    <text evidence="5">The sequence shown here is derived from an EMBL/GenBank/DDBJ whole genome shotgun (WGS) entry which is preliminary data.</text>
</comment>
<keyword evidence="3" id="KW-0732">Signal</keyword>
<evidence type="ECO:0000256" key="2">
    <source>
        <dbReference type="SAM" id="Phobius"/>
    </source>
</evidence>
<accession>A0AAE3DHC5</accession>
<reference evidence="5" key="1">
    <citation type="submission" date="2021-10" db="EMBL/GenBank/DDBJ databases">
        <title>Anaerobic single-cell dispensing facilitates the cultivation of human gut bacteria.</title>
        <authorList>
            <person name="Afrizal A."/>
        </authorList>
    </citation>
    <scope>NUCLEOTIDE SEQUENCE</scope>
    <source>
        <strain evidence="5">CLA-AA-H250</strain>
    </source>
</reference>
<dbReference type="Pfam" id="PF04536">
    <property type="entry name" value="TPM_phosphatase"/>
    <property type="match status" value="1"/>
</dbReference>
<name>A0AAE3DHC5_9FIRM</name>
<evidence type="ECO:0000259" key="4">
    <source>
        <dbReference type="Pfam" id="PF04536"/>
    </source>
</evidence>
<sequence>MNKKLLLVFFAVLLCVVVSVPAFADTAEDYTPHLIDNADLLTGEEESNLLAKLDEISDRLSVDVAVVTEDSIGDKTPREYADDFYDYNSYKYNPDGVLLLISMEERDWYITTTGSAITTITDARRGNMEDAFLSDLSGGYYYDAFSTYADMCDNYISGVQSGYYEEGEAYEESTVGNFPWGPAILVSLAIGLVAALVVTGFMRGQLKTVRRKAAASDYVRPGSMNVAYANDVFLYSHVNRTAKPKDNDSSGGSATHTSSSGTTHGGGGGKF</sequence>
<feature type="region of interest" description="Disordered" evidence="1">
    <location>
        <begin position="243"/>
        <end position="271"/>
    </location>
</feature>
<dbReference type="AlphaFoldDB" id="A0AAE3DHC5"/>
<feature type="domain" description="TPM" evidence="4">
    <location>
        <begin position="35"/>
        <end position="153"/>
    </location>
</feature>
<keyword evidence="2" id="KW-0812">Transmembrane</keyword>
<feature type="signal peptide" evidence="3">
    <location>
        <begin position="1"/>
        <end position="24"/>
    </location>
</feature>
<feature type="transmembrane region" description="Helical" evidence="2">
    <location>
        <begin position="180"/>
        <end position="202"/>
    </location>
</feature>
<feature type="chain" id="PRO_5042224433" evidence="3">
    <location>
        <begin position="25"/>
        <end position="271"/>
    </location>
</feature>
<keyword evidence="2" id="KW-0472">Membrane</keyword>